<dbReference type="InterPro" id="IPR010982">
    <property type="entry name" value="Lambda_DNA-bd_dom_sf"/>
</dbReference>
<organism evidence="3 4">
    <name type="scientific">Clostridium acetobutylicum (strain ATCC 824 / DSM 792 / JCM 1419 / IAM 19013 / LMG 5710 / NBRC 13948 / NRRL B-527 / VKM B-1787 / 2291 / W)</name>
    <dbReference type="NCBI Taxonomy" id="272562"/>
    <lineage>
        <taxon>Bacteria</taxon>
        <taxon>Bacillati</taxon>
        <taxon>Bacillota</taxon>
        <taxon>Clostridia</taxon>
        <taxon>Eubacteriales</taxon>
        <taxon>Clostridiaceae</taxon>
        <taxon>Clostridium</taxon>
    </lineage>
</organism>
<evidence type="ECO:0000313" key="4">
    <source>
        <dbReference type="Proteomes" id="UP000000814"/>
    </source>
</evidence>
<sequence length="434" mass="51471">MRSYQILPIGVKLKKLREKYKLNQDSLAGNDITRNLISQIEHGKANLTRHAAEIMLKNLQEICNRRNITIEEDIEYLIEDEASQANKILDQYIKELKDLIVYKDISFVDKLNEVEAFLVNWDIKDKKIVIFELAGDYFCSINNFYKSAIYYEKARSLINVDMVTDNVVSILRKLSMVYFYTAKYDYGAKCCEFALERFTSMDDKYKVIFLFNSSLCYIKLEEYDKALNKLIKLENIIKEIDKQKYYEVLLQKAACYEAVKNYEKSLNICNKILDSMDKKDNEQYIMILINLSQLYIKLSNFNKSREILNLVLENLVNINKEFKLLPNFHFEIAKVYRELNELESAEEHYLKALKYAKNYSYYFLIDDILLELIDIYILQNNIMKISDIKNEFFILSGKKDKINSKIMLKLIRVYLDKKDINSLEEIYEFSAKLM</sequence>
<accession>Q97K76</accession>
<dbReference type="GO" id="GO:0003677">
    <property type="term" value="F:DNA binding"/>
    <property type="evidence" value="ECO:0007669"/>
    <property type="project" value="UniProtKB-KW"/>
</dbReference>
<protein>
    <submittedName>
        <fullName evidence="3">Xre family DNA-binding domain and TPR-repeat containing protein</fullName>
    </submittedName>
</protein>
<dbReference type="SMART" id="SM00028">
    <property type="entry name" value="TPR"/>
    <property type="match status" value="5"/>
</dbReference>
<dbReference type="InterPro" id="IPR019734">
    <property type="entry name" value="TPR_rpt"/>
</dbReference>
<gene>
    <name evidence="3" type="ordered locus">CA_C1043</name>
</gene>
<dbReference type="GeneID" id="44997556"/>
<dbReference type="OrthoDB" id="1706248at2"/>
<dbReference type="RefSeq" id="WP_010964361.1">
    <property type="nucleotide sequence ID" value="NC_003030.1"/>
</dbReference>
<dbReference type="CDD" id="cd00093">
    <property type="entry name" value="HTH_XRE"/>
    <property type="match status" value="1"/>
</dbReference>
<dbReference type="InterPro" id="IPR001387">
    <property type="entry name" value="Cro/C1-type_HTH"/>
</dbReference>
<dbReference type="eggNOG" id="COG1396">
    <property type="taxonomic scope" value="Bacteria"/>
</dbReference>
<keyword evidence="1" id="KW-0802">TPR repeat</keyword>
<dbReference type="PROSITE" id="PS50943">
    <property type="entry name" value="HTH_CROC1"/>
    <property type="match status" value="1"/>
</dbReference>
<keyword evidence="3" id="KW-0238">DNA-binding</keyword>
<dbReference type="KEGG" id="cac:CA_C1043"/>
<evidence type="ECO:0000256" key="1">
    <source>
        <dbReference type="PROSITE-ProRule" id="PRU00339"/>
    </source>
</evidence>
<feature type="repeat" description="TPR" evidence="1">
    <location>
        <begin position="326"/>
        <end position="359"/>
    </location>
</feature>
<dbReference type="Gene3D" id="1.25.40.10">
    <property type="entry name" value="Tetratricopeptide repeat domain"/>
    <property type="match status" value="2"/>
</dbReference>
<keyword evidence="4" id="KW-1185">Reference proteome</keyword>
<name>Q97K76_CLOAB</name>
<dbReference type="InterPro" id="IPR011990">
    <property type="entry name" value="TPR-like_helical_dom_sf"/>
</dbReference>
<dbReference type="Proteomes" id="UP000000814">
    <property type="component" value="Chromosome"/>
</dbReference>
<dbReference type="eggNOG" id="COG0457">
    <property type="taxonomic scope" value="Bacteria"/>
</dbReference>
<dbReference type="Gene3D" id="1.10.260.40">
    <property type="entry name" value="lambda repressor-like DNA-binding domains"/>
    <property type="match status" value="1"/>
</dbReference>
<dbReference type="Pfam" id="PF13181">
    <property type="entry name" value="TPR_8"/>
    <property type="match status" value="1"/>
</dbReference>
<dbReference type="STRING" id="272562.CA_C1043"/>
<dbReference type="SUPFAM" id="SSF47413">
    <property type="entry name" value="lambda repressor-like DNA-binding domains"/>
    <property type="match status" value="1"/>
</dbReference>
<dbReference type="AlphaFoldDB" id="Q97K76"/>
<dbReference type="PATRIC" id="fig|272562.8.peg.1251"/>
<dbReference type="PIR" id="H97028">
    <property type="entry name" value="H97028"/>
</dbReference>
<dbReference type="SUPFAM" id="SSF48452">
    <property type="entry name" value="TPR-like"/>
    <property type="match status" value="2"/>
</dbReference>
<dbReference type="HOGENOM" id="CLU_631208_0_0_9"/>
<evidence type="ECO:0000259" key="2">
    <source>
        <dbReference type="PROSITE" id="PS50943"/>
    </source>
</evidence>
<reference evidence="3 4" key="1">
    <citation type="journal article" date="2001" name="J. Bacteriol.">
        <title>Genome sequence and comparative analysis of the solvent-producing bacterium Clostridium acetobutylicum.</title>
        <authorList>
            <person name="Nolling J."/>
            <person name="Breton G."/>
            <person name="Omelchenko M.V."/>
            <person name="Makarova K.S."/>
            <person name="Zeng Q."/>
            <person name="Gibson R."/>
            <person name="Lee H.M."/>
            <person name="Dubois J."/>
            <person name="Qiu D."/>
            <person name="Hitti J."/>
            <person name="Wolf Y.I."/>
            <person name="Tatusov R.L."/>
            <person name="Sabathe F."/>
            <person name="Doucette-Stamm L."/>
            <person name="Soucaille P."/>
            <person name="Daly M.J."/>
            <person name="Bennett G.N."/>
            <person name="Koonin E.V."/>
            <person name="Smith D.R."/>
        </authorList>
    </citation>
    <scope>NUCLEOTIDE SEQUENCE [LARGE SCALE GENOMIC DNA]</scope>
    <source>
        <strain evidence="4">ATCC 824 / DSM 792 / JCM 1419 / LMG 5710 / VKM B-1787</strain>
    </source>
</reference>
<dbReference type="PROSITE" id="PS50005">
    <property type="entry name" value="TPR"/>
    <property type="match status" value="1"/>
</dbReference>
<dbReference type="EMBL" id="AE001437">
    <property type="protein sequence ID" value="AAK79019.1"/>
    <property type="molecule type" value="Genomic_DNA"/>
</dbReference>
<proteinExistence type="predicted"/>
<feature type="domain" description="HTH cro/C1-type" evidence="2">
    <location>
        <begin position="13"/>
        <end position="77"/>
    </location>
</feature>
<evidence type="ECO:0000313" key="3">
    <source>
        <dbReference type="EMBL" id="AAK79019.1"/>
    </source>
</evidence>